<organism evidence="1 2">
    <name type="scientific">Hevea brasiliensis</name>
    <name type="common">Para rubber tree</name>
    <name type="synonym">Siphonia brasiliensis</name>
    <dbReference type="NCBI Taxonomy" id="3981"/>
    <lineage>
        <taxon>Eukaryota</taxon>
        <taxon>Viridiplantae</taxon>
        <taxon>Streptophyta</taxon>
        <taxon>Embryophyta</taxon>
        <taxon>Tracheophyta</taxon>
        <taxon>Spermatophyta</taxon>
        <taxon>Magnoliopsida</taxon>
        <taxon>eudicotyledons</taxon>
        <taxon>Gunneridae</taxon>
        <taxon>Pentapetalae</taxon>
        <taxon>rosids</taxon>
        <taxon>fabids</taxon>
        <taxon>Malpighiales</taxon>
        <taxon>Euphorbiaceae</taxon>
        <taxon>Crotonoideae</taxon>
        <taxon>Micrandreae</taxon>
        <taxon>Hevea</taxon>
    </lineage>
</organism>
<protein>
    <submittedName>
        <fullName evidence="1">Uncharacterized protein</fullName>
    </submittedName>
</protein>
<gene>
    <name evidence="1" type="ORF">GH714_005058</name>
</gene>
<reference evidence="1 2" key="1">
    <citation type="journal article" date="2020" name="Mol. Plant">
        <title>The Chromosome-Based Rubber Tree Genome Provides New Insights into Spurge Genome Evolution and Rubber Biosynthesis.</title>
        <authorList>
            <person name="Liu J."/>
            <person name="Shi C."/>
            <person name="Shi C.C."/>
            <person name="Li W."/>
            <person name="Zhang Q.J."/>
            <person name="Zhang Y."/>
            <person name="Li K."/>
            <person name="Lu H.F."/>
            <person name="Shi C."/>
            <person name="Zhu S.T."/>
            <person name="Xiao Z.Y."/>
            <person name="Nan H."/>
            <person name="Yue Y."/>
            <person name="Zhu X.G."/>
            <person name="Wu Y."/>
            <person name="Hong X.N."/>
            <person name="Fan G.Y."/>
            <person name="Tong Y."/>
            <person name="Zhang D."/>
            <person name="Mao C.L."/>
            <person name="Liu Y.L."/>
            <person name="Hao S.J."/>
            <person name="Liu W.Q."/>
            <person name="Lv M.Q."/>
            <person name="Zhang H.B."/>
            <person name="Liu Y."/>
            <person name="Hu-Tang G.R."/>
            <person name="Wang J.P."/>
            <person name="Wang J.H."/>
            <person name="Sun Y.H."/>
            <person name="Ni S.B."/>
            <person name="Chen W.B."/>
            <person name="Zhang X.C."/>
            <person name="Jiao Y.N."/>
            <person name="Eichler E.E."/>
            <person name="Li G.H."/>
            <person name="Liu X."/>
            <person name="Gao L.Z."/>
        </authorList>
    </citation>
    <scope>NUCLEOTIDE SEQUENCE [LARGE SCALE GENOMIC DNA]</scope>
    <source>
        <strain evidence="2">cv. GT1</strain>
        <tissue evidence="1">Leaf</tissue>
    </source>
</reference>
<sequence>MKKLTRTDVAYRLAVPAHFFKCLLLPRFKGKNFLDLKVKYKNLKLEFRCTKRKTEEDQDAGTEFKIQVQKKIKLLGKDIWTDVF</sequence>
<comment type="caution">
    <text evidence="1">The sequence shown here is derived from an EMBL/GenBank/DDBJ whole genome shotgun (WGS) entry which is preliminary data.</text>
</comment>
<accession>A0A6A6KZ63</accession>
<proteinExistence type="predicted"/>
<name>A0A6A6KZ63_HEVBR</name>
<keyword evidence="2" id="KW-1185">Reference proteome</keyword>
<evidence type="ECO:0000313" key="1">
    <source>
        <dbReference type="EMBL" id="KAF2293837.1"/>
    </source>
</evidence>
<evidence type="ECO:0000313" key="2">
    <source>
        <dbReference type="Proteomes" id="UP000467840"/>
    </source>
</evidence>
<dbReference type="Proteomes" id="UP000467840">
    <property type="component" value="Chromosome 7"/>
</dbReference>
<dbReference type="AlphaFoldDB" id="A0A6A6KZ63"/>
<dbReference type="EMBL" id="JAAGAX010000013">
    <property type="protein sequence ID" value="KAF2293837.1"/>
    <property type="molecule type" value="Genomic_DNA"/>
</dbReference>